<dbReference type="Proteomes" id="UP001595799">
    <property type="component" value="Unassembled WGS sequence"/>
</dbReference>
<evidence type="ECO:0000256" key="2">
    <source>
        <dbReference type="SAM" id="MobiDB-lite"/>
    </source>
</evidence>
<dbReference type="Pfam" id="PF25455">
    <property type="entry name" value="Beta-barrel_CAF17_C"/>
    <property type="match status" value="1"/>
</dbReference>
<feature type="region of interest" description="Disordered" evidence="2">
    <location>
        <begin position="277"/>
        <end position="297"/>
    </location>
</feature>
<sequence>MSRFFAVKLEERGLLSLSGNDLRDFLQGIVTNDVNRVTAEQAIWAAFLTPQGKYLHDFFIAQPSQGTFWLDIEAARRQDLMKRLKIYKLRSQVEMADLSEDFEVHALYGEIPEHVSLPDQAGASRPIGEGILLRDPRHADVGLRLIAPRAKSAELLKELGTAPGERDDYESRRIALGIPDGSRDMEIEKAVLLENGFDELGGVDWQKGCFMGQELTARTKYRGLVKKRLLPVEVEGPLPEVGSTVTLNGKQVGQIRSSANGHALALLRLDTFKNEETPELQSGEARLTPRKPEWAGF</sequence>
<dbReference type="InterPro" id="IPR045179">
    <property type="entry name" value="YgfZ/GcvT"/>
</dbReference>
<dbReference type="InterPro" id="IPR006222">
    <property type="entry name" value="GCVT_N"/>
</dbReference>
<evidence type="ECO:0000256" key="1">
    <source>
        <dbReference type="ARBA" id="ARBA00022946"/>
    </source>
</evidence>
<feature type="domain" description="GCVT N-terminal" evidence="3">
    <location>
        <begin position="15"/>
        <end position="109"/>
    </location>
</feature>
<evidence type="ECO:0000259" key="4">
    <source>
        <dbReference type="Pfam" id="PF25455"/>
    </source>
</evidence>
<dbReference type="EMBL" id="JBHSCW010000003">
    <property type="protein sequence ID" value="MFC4351103.1"/>
    <property type="molecule type" value="Genomic_DNA"/>
</dbReference>
<dbReference type="InterPro" id="IPR057460">
    <property type="entry name" value="CAF17_C"/>
</dbReference>
<name>A0ABV8UKV6_9PROT</name>
<evidence type="ECO:0000259" key="3">
    <source>
        <dbReference type="Pfam" id="PF01571"/>
    </source>
</evidence>
<organism evidence="5 6">
    <name type="scientific">Fodinicurvata halophila</name>
    <dbReference type="NCBI Taxonomy" id="1419723"/>
    <lineage>
        <taxon>Bacteria</taxon>
        <taxon>Pseudomonadati</taxon>
        <taxon>Pseudomonadota</taxon>
        <taxon>Alphaproteobacteria</taxon>
        <taxon>Rhodospirillales</taxon>
        <taxon>Rhodovibrionaceae</taxon>
        <taxon>Fodinicurvata</taxon>
    </lineage>
</organism>
<dbReference type="SUPFAM" id="SSF103025">
    <property type="entry name" value="Folate-binding domain"/>
    <property type="match status" value="1"/>
</dbReference>
<dbReference type="RefSeq" id="WP_382421443.1">
    <property type="nucleotide sequence ID" value="NZ_JBHSCW010000003.1"/>
</dbReference>
<dbReference type="InterPro" id="IPR027266">
    <property type="entry name" value="TrmE/GcvT-like"/>
</dbReference>
<keyword evidence="1" id="KW-0809">Transit peptide</keyword>
<gene>
    <name evidence="5" type="ORF">ACFOW6_06050</name>
</gene>
<proteinExistence type="predicted"/>
<keyword evidence="6" id="KW-1185">Reference proteome</keyword>
<dbReference type="PIRSF" id="PIRSF006487">
    <property type="entry name" value="GcvT"/>
    <property type="match status" value="1"/>
</dbReference>
<accession>A0ABV8UKV6</accession>
<dbReference type="Pfam" id="PF01571">
    <property type="entry name" value="GCV_T"/>
    <property type="match status" value="1"/>
</dbReference>
<evidence type="ECO:0000313" key="5">
    <source>
        <dbReference type="EMBL" id="MFC4351103.1"/>
    </source>
</evidence>
<comment type="caution">
    <text evidence="5">The sequence shown here is derived from an EMBL/GenBank/DDBJ whole genome shotgun (WGS) entry which is preliminary data.</text>
</comment>
<evidence type="ECO:0000313" key="6">
    <source>
        <dbReference type="Proteomes" id="UP001595799"/>
    </source>
</evidence>
<feature type="domain" description="CAF17 C-terminal" evidence="4">
    <location>
        <begin position="226"/>
        <end position="296"/>
    </location>
</feature>
<dbReference type="InterPro" id="IPR017703">
    <property type="entry name" value="YgfZ/GCV_T_CS"/>
</dbReference>
<reference evidence="6" key="1">
    <citation type="journal article" date="2019" name="Int. J. Syst. Evol. Microbiol.">
        <title>The Global Catalogue of Microorganisms (GCM) 10K type strain sequencing project: providing services to taxonomists for standard genome sequencing and annotation.</title>
        <authorList>
            <consortium name="The Broad Institute Genomics Platform"/>
            <consortium name="The Broad Institute Genome Sequencing Center for Infectious Disease"/>
            <person name="Wu L."/>
            <person name="Ma J."/>
        </authorList>
    </citation>
    <scope>NUCLEOTIDE SEQUENCE [LARGE SCALE GENOMIC DNA]</scope>
    <source>
        <strain evidence="6">CECT 8472</strain>
    </source>
</reference>
<dbReference type="Gene3D" id="3.30.1360.120">
    <property type="entry name" value="Probable tRNA modification gtpase trme, domain 1"/>
    <property type="match status" value="1"/>
</dbReference>
<dbReference type="PANTHER" id="PTHR22602:SF0">
    <property type="entry name" value="TRANSFERASE CAF17, MITOCHONDRIAL-RELATED"/>
    <property type="match status" value="1"/>
</dbReference>
<protein>
    <submittedName>
        <fullName evidence="5">YgfZ/GcvT domain-containing protein</fullName>
    </submittedName>
</protein>
<dbReference type="NCBIfam" id="TIGR03317">
    <property type="entry name" value="ygfZ_signature"/>
    <property type="match status" value="1"/>
</dbReference>
<dbReference type="PANTHER" id="PTHR22602">
    <property type="entry name" value="TRANSFERASE CAF17, MITOCHONDRIAL-RELATED"/>
    <property type="match status" value="1"/>
</dbReference>